<gene>
    <name evidence="1" type="ORF">H7F51_14445</name>
</gene>
<dbReference type="Gene3D" id="1.10.10.10">
    <property type="entry name" value="Winged helix-like DNA-binding domain superfamily/Winged helix DNA-binding domain"/>
    <property type="match status" value="1"/>
</dbReference>
<dbReference type="PANTHER" id="PTHR18964:SF173">
    <property type="entry name" value="GLUCOKINASE"/>
    <property type="match status" value="1"/>
</dbReference>
<evidence type="ECO:0000313" key="2">
    <source>
        <dbReference type="Proteomes" id="UP000566813"/>
    </source>
</evidence>
<dbReference type="PANTHER" id="PTHR18964">
    <property type="entry name" value="ROK (REPRESSOR, ORF, KINASE) FAMILY"/>
    <property type="match status" value="1"/>
</dbReference>
<keyword evidence="2" id="KW-1185">Reference proteome</keyword>
<dbReference type="Proteomes" id="UP000566813">
    <property type="component" value="Unassembled WGS sequence"/>
</dbReference>
<dbReference type="RefSeq" id="WP_185665013.1">
    <property type="nucleotide sequence ID" value="NZ_JACLAW010000011.1"/>
</dbReference>
<dbReference type="GO" id="GO:0006355">
    <property type="term" value="P:regulation of DNA-templated transcription"/>
    <property type="evidence" value="ECO:0007669"/>
    <property type="project" value="UniProtKB-ARBA"/>
</dbReference>
<organism evidence="1 2">
    <name type="scientific">Novosphingobium flavum</name>
    <dbReference type="NCBI Taxonomy" id="1778672"/>
    <lineage>
        <taxon>Bacteria</taxon>
        <taxon>Pseudomonadati</taxon>
        <taxon>Pseudomonadota</taxon>
        <taxon>Alphaproteobacteria</taxon>
        <taxon>Sphingomonadales</taxon>
        <taxon>Sphingomonadaceae</taxon>
        <taxon>Novosphingobium</taxon>
    </lineage>
</organism>
<reference evidence="1 2" key="1">
    <citation type="submission" date="2020-08" db="EMBL/GenBank/DDBJ databases">
        <title>The genome sequence of type strain Novosphingobium flavum NBRC 111647.</title>
        <authorList>
            <person name="Liu Y."/>
        </authorList>
    </citation>
    <scope>NUCLEOTIDE SEQUENCE [LARGE SCALE GENOMIC DNA]</scope>
    <source>
        <strain evidence="1 2">NBRC 111647</strain>
    </source>
</reference>
<dbReference type="Gene3D" id="3.30.420.40">
    <property type="match status" value="2"/>
</dbReference>
<dbReference type="SUPFAM" id="SSF46785">
    <property type="entry name" value="Winged helix' DNA-binding domain"/>
    <property type="match status" value="1"/>
</dbReference>
<dbReference type="AlphaFoldDB" id="A0A7X1KMU0"/>
<dbReference type="Pfam" id="PF13412">
    <property type="entry name" value="HTH_24"/>
    <property type="match status" value="1"/>
</dbReference>
<dbReference type="InterPro" id="IPR000600">
    <property type="entry name" value="ROK"/>
</dbReference>
<dbReference type="InterPro" id="IPR036388">
    <property type="entry name" value="WH-like_DNA-bd_sf"/>
</dbReference>
<accession>A0A7X1KMU0</accession>
<dbReference type="Pfam" id="PF00480">
    <property type="entry name" value="ROK"/>
    <property type="match status" value="1"/>
</dbReference>
<name>A0A7X1KMU0_9SPHN</name>
<proteinExistence type="predicted"/>
<dbReference type="SUPFAM" id="SSF53067">
    <property type="entry name" value="Actin-like ATPase domain"/>
    <property type="match status" value="1"/>
</dbReference>
<protein>
    <submittedName>
        <fullName evidence="1">ROK family transcriptional regulator</fullName>
    </submittedName>
</protein>
<sequence>MTKTGNVERQASRRADRATNIQGILDALRANGPCTQAEIARMTSLSPATVNKVVQALRDEGKVEYNWKNRREALVCLSSARDSLVTMLVRSSAVYATLLDFSNQTRIDLASSDLETWREQESSPAMALDIAKRLIAVAQERGSPVSGLAIAIEGPIEASTGEIAPWAWRRLPKWKGISLNQHFSRHLRIPIVIENDANLSALAEWTWGVGRGCNDFLKLTCCEGVGGGFIINGKLYHGGMGLAGEIGHMVVEEGDEICFCGNRGCLSGFASENAILAVLRASNNPKSSLQEVVNSAKQGDAACQRVLYEAGVHLGKALAIVVRVISPSVIAIGGILGAAGDIVLDGLRSSPDITNLRAIGQSPEFLLASIIDDAEILGGMSAILAELNLGVSTLAPWMLEPQPLALAQPAAAIA</sequence>
<comment type="caution">
    <text evidence="1">The sequence shown here is derived from an EMBL/GenBank/DDBJ whole genome shotgun (WGS) entry which is preliminary data.</text>
</comment>
<dbReference type="CDD" id="cd00090">
    <property type="entry name" value="HTH_ARSR"/>
    <property type="match status" value="1"/>
</dbReference>
<dbReference type="InterPro" id="IPR036390">
    <property type="entry name" value="WH_DNA-bd_sf"/>
</dbReference>
<dbReference type="InterPro" id="IPR011991">
    <property type="entry name" value="ArsR-like_HTH"/>
</dbReference>
<dbReference type="EMBL" id="JACLAW010000011">
    <property type="protein sequence ID" value="MBC2666718.1"/>
    <property type="molecule type" value="Genomic_DNA"/>
</dbReference>
<dbReference type="InterPro" id="IPR043129">
    <property type="entry name" value="ATPase_NBD"/>
</dbReference>
<evidence type="ECO:0000313" key="1">
    <source>
        <dbReference type="EMBL" id="MBC2666718.1"/>
    </source>
</evidence>